<evidence type="ECO:0000313" key="2">
    <source>
        <dbReference type="Proteomes" id="UP000244905"/>
    </source>
</evidence>
<sequence>MEPNRSVRNGAIELDEMLNDIEVPSLDVPDLDASFASPAPAKDLFAEKKRAAWKDVQQAEARCDFAPNKVRISYRNPAFGIISLWKKSLYGRTLTDIKSNPDMVEFFATNVAKLIGQILGCSLANGDWCLVTSPKRRHKVRNFASLISARLAELLGIPFYEDIAECHSKHRVGAVFTFGAEPPKENNIIVFDDFVTTGATMISMRNLLMPLQKNLVFFTAISNKI</sequence>
<proteinExistence type="predicted"/>
<protein>
    <recommendedName>
        <fullName evidence="3">Phosphoribosyltransferase</fullName>
    </recommendedName>
</protein>
<dbReference type="InterPro" id="IPR000836">
    <property type="entry name" value="PRTase_dom"/>
</dbReference>
<comment type="caution">
    <text evidence="1">The sequence shown here is derived from an EMBL/GenBank/DDBJ whole genome shotgun (WGS) entry which is preliminary data.</text>
</comment>
<dbReference type="Gene3D" id="3.40.50.2020">
    <property type="match status" value="1"/>
</dbReference>
<keyword evidence="2" id="KW-1185">Reference proteome</keyword>
<dbReference type="Proteomes" id="UP000244905">
    <property type="component" value="Unassembled WGS sequence"/>
</dbReference>
<dbReference type="EMBL" id="PUEC01000049">
    <property type="protein sequence ID" value="PWB00241.1"/>
    <property type="molecule type" value="Genomic_DNA"/>
</dbReference>
<name>A0A2V1IIM7_9BACT</name>
<dbReference type="InterPro" id="IPR029057">
    <property type="entry name" value="PRTase-like"/>
</dbReference>
<gene>
    <name evidence="1" type="ORF">C5O23_13450</name>
</gene>
<dbReference type="AlphaFoldDB" id="A0A2V1IIM7"/>
<dbReference type="RefSeq" id="WP_107033429.1">
    <property type="nucleotide sequence ID" value="NZ_CAPFED010000015.1"/>
</dbReference>
<reference evidence="2" key="1">
    <citation type="submission" date="2018-02" db="EMBL/GenBank/DDBJ databases">
        <authorList>
            <person name="Clavel T."/>
            <person name="Strowig T."/>
        </authorList>
    </citation>
    <scope>NUCLEOTIDE SEQUENCE [LARGE SCALE GENOMIC DNA]</scope>
    <source>
        <strain evidence="2">DSM 103720</strain>
    </source>
</reference>
<evidence type="ECO:0000313" key="1">
    <source>
        <dbReference type="EMBL" id="PWB00241.1"/>
    </source>
</evidence>
<dbReference type="CDD" id="cd06223">
    <property type="entry name" value="PRTases_typeI"/>
    <property type="match status" value="1"/>
</dbReference>
<accession>A0A2V1IIM7</accession>
<evidence type="ECO:0008006" key="3">
    <source>
        <dbReference type="Google" id="ProtNLM"/>
    </source>
</evidence>
<dbReference type="GeneID" id="82527321"/>
<dbReference type="SUPFAM" id="SSF53271">
    <property type="entry name" value="PRTase-like"/>
    <property type="match status" value="1"/>
</dbReference>
<organism evidence="1 2">
    <name type="scientific">Duncaniella muris</name>
    <dbReference type="NCBI Taxonomy" id="2094150"/>
    <lineage>
        <taxon>Bacteria</taxon>
        <taxon>Pseudomonadati</taxon>
        <taxon>Bacteroidota</taxon>
        <taxon>Bacteroidia</taxon>
        <taxon>Bacteroidales</taxon>
        <taxon>Muribaculaceae</taxon>
        <taxon>Duncaniella</taxon>
    </lineage>
</organism>